<dbReference type="Pfam" id="PF00724">
    <property type="entry name" value="Oxidored_FMN"/>
    <property type="match status" value="1"/>
</dbReference>
<dbReference type="KEGG" id="pdh:B9T62_24565"/>
<gene>
    <name evidence="4" type="ORF">B9T62_24565</name>
</gene>
<dbReference type="Proteomes" id="UP000249890">
    <property type="component" value="Chromosome"/>
</dbReference>
<dbReference type="SUPFAM" id="SSF51395">
    <property type="entry name" value="FMN-linked oxidoreductases"/>
    <property type="match status" value="1"/>
</dbReference>
<keyword evidence="1" id="KW-0285">Flavoprotein</keyword>
<dbReference type="InterPro" id="IPR051799">
    <property type="entry name" value="NADH_flavin_oxidoreductase"/>
</dbReference>
<evidence type="ECO:0000256" key="2">
    <source>
        <dbReference type="ARBA" id="ARBA00023002"/>
    </source>
</evidence>
<dbReference type="InterPro" id="IPR001155">
    <property type="entry name" value="OxRdtase_FMN_N"/>
</dbReference>
<evidence type="ECO:0000259" key="3">
    <source>
        <dbReference type="Pfam" id="PF00724"/>
    </source>
</evidence>
<protein>
    <recommendedName>
        <fullName evidence="3">NADH:flavin oxidoreductase/NADH oxidase N-terminal domain-containing protein</fullName>
    </recommendedName>
</protein>
<dbReference type="AlphaFoldDB" id="A0A2Z2KTF5"/>
<dbReference type="OrthoDB" id="9772736at2"/>
<accession>A0A2Z2KTF5</accession>
<name>A0A2Z2KTF5_9BACL</name>
<dbReference type="InterPro" id="IPR013785">
    <property type="entry name" value="Aldolase_TIM"/>
</dbReference>
<dbReference type="Gene3D" id="3.20.20.70">
    <property type="entry name" value="Aldolase class I"/>
    <property type="match status" value="1"/>
</dbReference>
<proteinExistence type="predicted"/>
<evidence type="ECO:0000256" key="1">
    <source>
        <dbReference type="ARBA" id="ARBA00022630"/>
    </source>
</evidence>
<dbReference type="PANTHER" id="PTHR43656:SF2">
    <property type="entry name" value="BINDING OXIDOREDUCTASE, PUTATIVE (AFU_ORTHOLOGUE AFUA_2G08260)-RELATED"/>
    <property type="match status" value="1"/>
</dbReference>
<evidence type="ECO:0000313" key="5">
    <source>
        <dbReference type="Proteomes" id="UP000249890"/>
    </source>
</evidence>
<reference evidence="4 5" key="1">
    <citation type="submission" date="2017-06" db="EMBL/GenBank/DDBJ databases">
        <title>Complete genome sequence of Paenibacillus donghaensis KCTC 13049T isolated from East Sea sediment, South Korea.</title>
        <authorList>
            <person name="Jung B.K."/>
            <person name="Hong S.-J."/>
            <person name="Shin J.-H."/>
        </authorList>
    </citation>
    <scope>NUCLEOTIDE SEQUENCE [LARGE SCALE GENOMIC DNA]</scope>
    <source>
        <strain evidence="4 5">KCTC 13049</strain>
    </source>
</reference>
<dbReference type="GO" id="GO:0010181">
    <property type="term" value="F:FMN binding"/>
    <property type="evidence" value="ECO:0007669"/>
    <property type="project" value="InterPro"/>
</dbReference>
<dbReference type="PANTHER" id="PTHR43656">
    <property type="entry name" value="BINDING OXIDOREDUCTASE, PUTATIVE (AFU_ORTHOLOGUE AFUA_2G08260)-RELATED"/>
    <property type="match status" value="1"/>
</dbReference>
<dbReference type="EMBL" id="CP021780">
    <property type="protein sequence ID" value="ASA26469.1"/>
    <property type="molecule type" value="Genomic_DNA"/>
</dbReference>
<keyword evidence="2" id="KW-0560">Oxidoreductase</keyword>
<sequence>MVSAFGETTKRAIEAGFNGVEIHGAHGFLIQNFFSPFFNQRTDQWGGTLDK</sequence>
<organism evidence="4 5">
    <name type="scientific">Paenibacillus donghaensis</name>
    <dbReference type="NCBI Taxonomy" id="414771"/>
    <lineage>
        <taxon>Bacteria</taxon>
        <taxon>Bacillati</taxon>
        <taxon>Bacillota</taxon>
        <taxon>Bacilli</taxon>
        <taxon>Bacillales</taxon>
        <taxon>Paenibacillaceae</taxon>
        <taxon>Paenibacillus</taxon>
    </lineage>
</organism>
<evidence type="ECO:0000313" key="4">
    <source>
        <dbReference type="EMBL" id="ASA26469.1"/>
    </source>
</evidence>
<keyword evidence="5" id="KW-1185">Reference proteome</keyword>
<dbReference type="GO" id="GO:0016491">
    <property type="term" value="F:oxidoreductase activity"/>
    <property type="evidence" value="ECO:0007669"/>
    <property type="project" value="UniProtKB-KW"/>
</dbReference>
<feature type="domain" description="NADH:flavin oxidoreductase/NADH oxidase N-terminal" evidence="3">
    <location>
        <begin position="2"/>
        <end position="50"/>
    </location>
</feature>